<keyword evidence="1" id="KW-0808">Transferase</keyword>
<accession>A0A1Q9AKH1</accession>
<evidence type="ECO:0000313" key="2">
    <source>
        <dbReference type="Proteomes" id="UP000186143"/>
    </source>
</evidence>
<reference evidence="1 2" key="1">
    <citation type="submission" date="2016-09" db="EMBL/GenBank/DDBJ databases">
        <title>Rhizobium sp. nov., a novel species isolated from the rice rhizosphere.</title>
        <authorList>
            <person name="Zhao J."/>
            <person name="Zhang X."/>
        </authorList>
    </citation>
    <scope>NUCLEOTIDE SEQUENCE [LARGE SCALE GENOMIC DNA]</scope>
    <source>
        <strain evidence="1 2">MH17</strain>
    </source>
</reference>
<dbReference type="OrthoDB" id="8128400at2"/>
<keyword evidence="1" id="KW-0012">Acyltransferase</keyword>
<dbReference type="EMBL" id="MKIO01000026">
    <property type="protein sequence ID" value="OLP55785.1"/>
    <property type="molecule type" value="Genomic_DNA"/>
</dbReference>
<comment type="caution">
    <text evidence="1">The sequence shown here is derived from an EMBL/GenBank/DDBJ whole genome shotgun (WGS) entry which is preliminary data.</text>
</comment>
<organism evidence="1 2">
    <name type="scientific">Xaviernesmea rhizosphaerae</name>
    <dbReference type="NCBI Taxonomy" id="1672749"/>
    <lineage>
        <taxon>Bacteria</taxon>
        <taxon>Pseudomonadati</taxon>
        <taxon>Pseudomonadota</taxon>
        <taxon>Alphaproteobacteria</taxon>
        <taxon>Hyphomicrobiales</taxon>
        <taxon>Rhizobiaceae</taxon>
        <taxon>Rhizobium/Agrobacterium group</taxon>
        <taxon>Xaviernesmea</taxon>
    </lineage>
</organism>
<name>A0A1Q9AKH1_9HYPH</name>
<evidence type="ECO:0000313" key="1">
    <source>
        <dbReference type="EMBL" id="OLP55785.1"/>
    </source>
</evidence>
<dbReference type="STRING" id="1672749.BJF92_09125"/>
<gene>
    <name evidence="1" type="ORF">BJF92_09125</name>
</gene>
<dbReference type="GO" id="GO:0016746">
    <property type="term" value="F:acyltransferase activity"/>
    <property type="evidence" value="ECO:0007669"/>
    <property type="project" value="UniProtKB-KW"/>
</dbReference>
<dbReference type="AlphaFoldDB" id="A0A1Q9AKH1"/>
<dbReference type="RefSeq" id="WP_075634520.1">
    <property type="nucleotide sequence ID" value="NZ_MKIO01000026.1"/>
</dbReference>
<sequence>MTVFSLAPILSHVRPNRRDLGANVGLALGLVASLALAGESAVSLIAAGMPADCAEYAANVTSSEGSFRSVSPVVNGVRCYGAFQFCDSGTLQHYWLGTKEGFLADPSAQVAAWRQYQQDEWSKVNRLGMTSLIGQQVCYKGTCAVISQSSILKACQFGCGKGGKLYNLMQSALDCSAAGTRDGAGTSVCSYLISGAGYSVACITGSNDGIDCLPVTPRGG</sequence>
<protein>
    <submittedName>
        <fullName evidence="1">Acyltransferase</fullName>
    </submittedName>
</protein>
<proteinExistence type="predicted"/>
<dbReference type="Proteomes" id="UP000186143">
    <property type="component" value="Unassembled WGS sequence"/>
</dbReference>